<protein>
    <submittedName>
        <fullName evidence="8">Hexaprenyl pyrophosphate synthetase</fullName>
    </submittedName>
</protein>
<organism evidence="8 9">
    <name type="scientific">Lichtheimia corymbifera JMRC:FSU:9682</name>
    <dbReference type="NCBI Taxonomy" id="1263082"/>
    <lineage>
        <taxon>Eukaryota</taxon>
        <taxon>Fungi</taxon>
        <taxon>Fungi incertae sedis</taxon>
        <taxon>Mucoromycota</taxon>
        <taxon>Mucoromycotina</taxon>
        <taxon>Mucoromycetes</taxon>
        <taxon>Mucorales</taxon>
        <taxon>Lichtheimiaceae</taxon>
        <taxon>Lichtheimia</taxon>
    </lineage>
</organism>
<dbReference type="Proteomes" id="UP000027586">
    <property type="component" value="Unassembled WGS sequence"/>
</dbReference>
<keyword evidence="9" id="KW-1185">Reference proteome</keyword>
<accession>A0A068RM64</accession>
<evidence type="ECO:0000256" key="6">
    <source>
        <dbReference type="ARBA" id="ARBA00023229"/>
    </source>
</evidence>
<evidence type="ECO:0000256" key="7">
    <source>
        <dbReference type="RuleBase" id="RU004466"/>
    </source>
</evidence>
<dbReference type="PROSITE" id="PS00444">
    <property type="entry name" value="POLYPRENYL_SYNTHASE_2"/>
    <property type="match status" value="1"/>
</dbReference>
<proteinExistence type="inferred from homology"/>
<dbReference type="InterPro" id="IPR008949">
    <property type="entry name" value="Isoprenoid_synthase_dom_sf"/>
</dbReference>
<keyword evidence="3 7" id="KW-0808">Transferase</keyword>
<dbReference type="Pfam" id="PF00348">
    <property type="entry name" value="polyprenyl_synt"/>
    <property type="match status" value="1"/>
</dbReference>
<dbReference type="AlphaFoldDB" id="A0A068RM64"/>
<comment type="cofactor">
    <cofactor evidence="1">
        <name>Mg(2+)</name>
        <dbReference type="ChEBI" id="CHEBI:18420"/>
    </cofactor>
</comment>
<dbReference type="GO" id="GO:0006744">
    <property type="term" value="P:ubiquinone biosynthetic process"/>
    <property type="evidence" value="ECO:0007669"/>
    <property type="project" value="TreeGrafter"/>
</dbReference>
<evidence type="ECO:0000256" key="3">
    <source>
        <dbReference type="ARBA" id="ARBA00022679"/>
    </source>
</evidence>
<name>A0A068RM64_9FUNG</name>
<dbReference type="CDD" id="cd00685">
    <property type="entry name" value="Trans_IPPS_HT"/>
    <property type="match status" value="1"/>
</dbReference>
<comment type="similarity">
    <text evidence="2 7">Belongs to the FPP/GGPP synthase family.</text>
</comment>
<dbReference type="GO" id="GO:1990234">
    <property type="term" value="C:transferase complex"/>
    <property type="evidence" value="ECO:0007669"/>
    <property type="project" value="TreeGrafter"/>
</dbReference>
<dbReference type="VEuPathDB" id="FungiDB:LCOR_02918.1"/>
<reference evidence="8" key="1">
    <citation type="submission" date="2013-08" db="EMBL/GenBank/DDBJ databases">
        <title>Gene expansion shapes genome architecture in the human pathogen Lichtheimia corymbifera: an evolutionary genomics analysis in the ancient terrestrial Mucorales (Mucoromycotina).</title>
        <authorList>
            <person name="Schwartze V.U."/>
            <person name="Winter S."/>
            <person name="Shelest E."/>
            <person name="Marcet-Houben M."/>
            <person name="Horn F."/>
            <person name="Wehner S."/>
            <person name="Hoffmann K."/>
            <person name="Riege K."/>
            <person name="Sammeth M."/>
            <person name="Nowrousian M."/>
            <person name="Valiante V."/>
            <person name="Linde J."/>
            <person name="Jacobsen I.D."/>
            <person name="Marz M."/>
            <person name="Brakhage A.A."/>
            <person name="Gabaldon T."/>
            <person name="Bocker S."/>
            <person name="Voigt K."/>
        </authorList>
    </citation>
    <scope>NUCLEOTIDE SEQUENCE [LARGE SCALE GENOMIC DNA]</scope>
    <source>
        <strain evidence="8">FSU 9682</strain>
    </source>
</reference>
<dbReference type="GO" id="GO:0046872">
    <property type="term" value="F:metal ion binding"/>
    <property type="evidence" value="ECO:0007669"/>
    <property type="project" value="UniProtKB-KW"/>
</dbReference>
<evidence type="ECO:0000256" key="2">
    <source>
        <dbReference type="ARBA" id="ARBA00006706"/>
    </source>
</evidence>
<dbReference type="PANTHER" id="PTHR12001">
    <property type="entry name" value="GERANYLGERANYL PYROPHOSPHATE SYNTHASE"/>
    <property type="match status" value="1"/>
</dbReference>
<dbReference type="InterPro" id="IPR000092">
    <property type="entry name" value="Polyprenyl_synt"/>
</dbReference>
<dbReference type="GO" id="GO:0008299">
    <property type="term" value="P:isoprenoid biosynthetic process"/>
    <property type="evidence" value="ECO:0007669"/>
    <property type="project" value="UniProtKB-KW"/>
</dbReference>
<evidence type="ECO:0000256" key="1">
    <source>
        <dbReference type="ARBA" id="ARBA00001946"/>
    </source>
</evidence>
<evidence type="ECO:0000256" key="4">
    <source>
        <dbReference type="ARBA" id="ARBA00022723"/>
    </source>
</evidence>
<dbReference type="OrthoDB" id="9927103at2759"/>
<dbReference type="InterPro" id="IPR033749">
    <property type="entry name" value="Polyprenyl_synt_CS"/>
</dbReference>
<evidence type="ECO:0000313" key="8">
    <source>
        <dbReference type="EMBL" id="CDH51283.1"/>
    </source>
</evidence>
<dbReference type="PANTHER" id="PTHR12001:SF69">
    <property type="entry name" value="ALL TRANS-POLYPRENYL-DIPHOSPHATE SYNTHASE PDSS1"/>
    <property type="match status" value="1"/>
</dbReference>
<dbReference type="Gene3D" id="1.10.600.10">
    <property type="entry name" value="Farnesyl Diphosphate Synthase"/>
    <property type="match status" value="1"/>
</dbReference>
<comment type="caution">
    <text evidence="8">The sequence shown here is derived from an EMBL/GenBank/DDBJ whole genome shotgun (WGS) entry which is preliminary data.</text>
</comment>
<evidence type="ECO:0000256" key="5">
    <source>
        <dbReference type="ARBA" id="ARBA00022842"/>
    </source>
</evidence>
<dbReference type="SFLD" id="SFLDS00005">
    <property type="entry name" value="Isoprenoid_Synthase_Type_I"/>
    <property type="match status" value="1"/>
</dbReference>
<keyword evidence="5" id="KW-0460">Magnesium</keyword>
<evidence type="ECO:0000313" key="9">
    <source>
        <dbReference type="Proteomes" id="UP000027586"/>
    </source>
</evidence>
<gene>
    <name evidence="8" type="ORF">LCOR_02918.1</name>
</gene>
<dbReference type="EMBL" id="CBTN010000009">
    <property type="protein sequence ID" value="CDH51283.1"/>
    <property type="molecule type" value="Genomic_DNA"/>
</dbReference>
<keyword evidence="4" id="KW-0479">Metal-binding</keyword>
<dbReference type="SUPFAM" id="SSF48576">
    <property type="entry name" value="Terpenoid synthases"/>
    <property type="match status" value="1"/>
</dbReference>
<dbReference type="STRING" id="1263082.A0A068RM64"/>
<keyword evidence="6" id="KW-0414">Isoprene biosynthesis</keyword>
<dbReference type="GO" id="GO:0004659">
    <property type="term" value="F:prenyltransferase activity"/>
    <property type="evidence" value="ECO:0007669"/>
    <property type="project" value="InterPro"/>
</dbReference>
<sequence length="496" mass="53829">MITAIIRGAARSTITRSAHVSLRTPLRHYSKAATEPKQQEASDISPLGKIAEGLNAIRSTIIPSSSAATEPRAPFTGEAATWNQAIREAQCLVEEEQQHLATKVKSSSSSSNTPLIDPAKLVGRDLWDLKGNIAKLLGSGHPFLNTVAKHYFNADGKHVRPLLVLLIAQATSIAPKKTTLSSNSTTQQQQQQQPIDYQSIDTPISHGLKNITTSDVFDHATHYTPSVTHQGCTILPTQRRLAEITEMIHTASLLHDDVIDASETRRNLPSANASFGNKMAVLGGDFLLARASIALARLRNAECTELMSTCIANLVEGEFMQLKNTRGENGVRTKSTFDYYIEKTYMKTGSLIAQSCKSSAVLGGSTKEVADIAFEFGRNLGIAFQLVDDMLDFTVTAADLGKPAGADLKLGLATAPVLFACEEFPELEPLIKRKFAEEGDVDKARLLVYQSDGLKKTLSLAEEHCSTAISLISQLPPSDARSALIQLTEKLLTRRH</sequence>